<dbReference type="AlphaFoldDB" id="A0A0A2FK18"/>
<keyword evidence="4" id="KW-0472">Membrane</keyword>
<evidence type="ECO:0000256" key="2">
    <source>
        <dbReference type="ARBA" id="ARBA00007248"/>
    </source>
</evidence>
<dbReference type="Proteomes" id="UP000030136">
    <property type="component" value="Unassembled WGS sequence"/>
</dbReference>
<evidence type="ECO:0000313" key="10">
    <source>
        <dbReference type="Proteomes" id="UP000030136"/>
    </source>
</evidence>
<keyword evidence="6" id="KW-0998">Cell outer membrane</keyword>
<evidence type="ECO:0000256" key="4">
    <source>
        <dbReference type="ARBA" id="ARBA00023136"/>
    </source>
</evidence>
<sequence length="313" mass="34999">MKIFSLRYLIILLASFLFLMPGCDLINEDMDDCSVFLVVTPYLQTPCMEKASYPTDVDLLHITLSDAEGKVVAHQVFANAVLSAESQFILEVPADNYKGGTYLCTVWGGAVDKDYLLSRALERGVSVKDIKLALKTENAEVRSYIFHTLYQAVKEVKLRSKDELDGIDKVYVAPNLRPYTYDFNVTVRGLSAELPAEVAITDNNVAYAYTGELFTPTEAVSYVAALPNTENTRSVHLRTLDITPKTTDPRLKLINKRSGTTLLDFSLKALLAKLPDYKPLCKFEYDIDIEFHTSISVVISIDGMPVHSYDIEL</sequence>
<evidence type="ECO:0000313" key="9">
    <source>
        <dbReference type="EMBL" id="SQH72807.1"/>
    </source>
</evidence>
<comment type="subcellular location">
    <subcellularLocation>
        <location evidence="1">Cell outer membrane</location>
    </subcellularLocation>
</comment>
<dbReference type="STRING" id="393921.HQ45_06270"/>
<evidence type="ECO:0000256" key="7">
    <source>
        <dbReference type="ARBA" id="ARBA00023288"/>
    </source>
</evidence>
<evidence type="ECO:0000313" key="11">
    <source>
        <dbReference type="Proteomes" id="UP000249300"/>
    </source>
</evidence>
<keyword evidence="7" id="KW-0449">Lipoprotein</keyword>
<dbReference type="EMBL" id="LS483447">
    <property type="protein sequence ID" value="SQH72807.1"/>
    <property type="molecule type" value="Genomic_DNA"/>
</dbReference>
<dbReference type="OrthoDB" id="1013388at2"/>
<keyword evidence="5" id="KW-0564">Palmitate</keyword>
<reference evidence="8 10" key="1">
    <citation type="submission" date="2014-08" db="EMBL/GenBank/DDBJ databases">
        <title>Porphyromonas crevioricanis strain:COT-253_OH1447 Genome sequencing.</title>
        <authorList>
            <person name="Wallis C."/>
            <person name="Deusch O."/>
            <person name="O'Flynn C."/>
            <person name="Davis I."/>
            <person name="Jospin G."/>
            <person name="Darling A.E."/>
            <person name="Coil D.A."/>
            <person name="Alexiev A."/>
            <person name="Horsfall A."/>
            <person name="Kirkwood N."/>
            <person name="Harris S."/>
            <person name="Eisen J.A."/>
        </authorList>
    </citation>
    <scope>NUCLEOTIDE SEQUENCE [LARGE SCALE GENOMIC DNA]</scope>
    <source>
        <strain evidence="10">COT-253 OH1447</strain>
        <strain evidence="8">COT-253_OH1447</strain>
    </source>
</reference>
<protein>
    <submittedName>
        <fullName evidence="9">Fimbrillin-A associated anchor proteins Mfa1 and Mfa2</fullName>
    </submittedName>
</protein>
<dbReference type="Pfam" id="PF08842">
    <property type="entry name" value="Mfa2"/>
    <property type="match status" value="1"/>
</dbReference>
<reference evidence="9 11" key="2">
    <citation type="submission" date="2018-06" db="EMBL/GenBank/DDBJ databases">
        <authorList>
            <consortium name="Pathogen Informatics"/>
            <person name="Doyle S."/>
        </authorList>
    </citation>
    <scope>NUCLEOTIDE SEQUENCE [LARGE SCALE GENOMIC DNA]</scope>
    <source>
        <strain evidence="9 11">NCTC12858</strain>
    </source>
</reference>
<organism evidence="8 10">
    <name type="scientific">Porphyromonas crevioricanis</name>
    <dbReference type="NCBI Taxonomy" id="393921"/>
    <lineage>
        <taxon>Bacteria</taxon>
        <taxon>Pseudomonadati</taxon>
        <taxon>Bacteroidota</taxon>
        <taxon>Bacteroidia</taxon>
        <taxon>Bacteroidales</taxon>
        <taxon>Porphyromonadaceae</taxon>
        <taxon>Porphyromonas</taxon>
    </lineage>
</organism>
<evidence type="ECO:0000256" key="1">
    <source>
        <dbReference type="ARBA" id="ARBA00004442"/>
    </source>
</evidence>
<gene>
    <name evidence="8" type="ORF">HQ38_07600</name>
    <name evidence="9" type="ORF">NCTC12858_00637</name>
</gene>
<dbReference type="RefSeq" id="WP_023937939.1">
    <property type="nucleotide sequence ID" value="NZ_FUXH01000002.1"/>
</dbReference>
<name>A0A0A2FK18_9PORP</name>
<dbReference type="GO" id="GO:0009279">
    <property type="term" value="C:cell outer membrane"/>
    <property type="evidence" value="ECO:0007669"/>
    <property type="project" value="UniProtKB-SubCell"/>
</dbReference>
<evidence type="ECO:0000256" key="5">
    <source>
        <dbReference type="ARBA" id="ARBA00023139"/>
    </source>
</evidence>
<dbReference type="EMBL" id="JQJC01000021">
    <property type="protein sequence ID" value="KGN94050.1"/>
    <property type="molecule type" value="Genomic_DNA"/>
</dbReference>
<evidence type="ECO:0000313" key="8">
    <source>
        <dbReference type="EMBL" id="KGN94050.1"/>
    </source>
</evidence>
<dbReference type="Proteomes" id="UP000249300">
    <property type="component" value="Chromosome 1"/>
</dbReference>
<accession>A0A0A2FK18</accession>
<dbReference type="InterPro" id="IPR014941">
    <property type="entry name" value="FimB/Mfa2/Mfa3"/>
</dbReference>
<proteinExistence type="inferred from homology"/>
<evidence type="ECO:0000256" key="3">
    <source>
        <dbReference type="ARBA" id="ARBA00022729"/>
    </source>
</evidence>
<keyword evidence="3" id="KW-0732">Signal</keyword>
<dbReference type="KEGG" id="pcre:NCTC12858_00637"/>
<comment type="similarity">
    <text evidence="2">Belongs to the bacteroidetes fimbrillin superfamily. FimB/Mfa2 family.</text>
</comment>
<evidence type="ECO:0000256" key="6">
    <source>
        <dbReference type="ARBA" id="ARBA00023237"/>
    </source>
</evidence>
<keyword evidence="11" id="KW-1185">Reference proteome</keyword>
<dbReference type="Gene3D" id="2.60.40.2100">
    <property type="match status" value="1"/>
</dbReference>